<name>A0ABV4R1H0_9ACTN</name>
<proteinExistence type="predicted"/>
<gene>
    <name evidence="1" type="ORF">SM436_22580</name>
</gene>
<organism evidence="1 2">
    <name type="scientific">Actinomadura chokoriensis</name>
    <dbReference type="NCBI Taxonomy" id="454156"/>
    <lineage>
        <taxon>Bacteria</taxon>
        <taxon>Bacillati</taxon>
        <taxon>Actinomycetota</taxon>
        <taxon>Actinomycetes</taxon>
        <taxon>Streptosporangiales</taxon>
        <taxon>Thermomonosporaceae</taxon>
        <taxon>Actinomadura</taxon>
    </lineage>
</organism>
<sequence length="122" mass="12956">MTETVMVTGRMQHALDVLVERAGNASRVTSGEAAGLTLAQIGTALDSTLEVWDLVGQVLGPVMDRVEEISERELPERSGGSGREVLEDAVMHLRYGRDGLGAARALVAVGLAEVLRVEQGET</sequence>
<dbReference type="Proteomes" id="UP001569904">
    <property type="component" value="Unassembled WGS sequence"/>
</dbReference>
<accession>A0ABV4R1H0</accession>
<dbReference type="EMBL" id="JAXCEH010000015">
    <property type="protein sequence ID" value="MFA1556486.1"/>
    <property type="molecule type" value="Genomic_DNA"/>
</dbReference>
<evidence type="ECO:0000313" key="2">
    <source>
        <dbReference type="Proteomes" id="UP001569904"/>
    </source>
</evidence>
<evidence type="ECO:0000313" key="1">
    <source>
        <dbReference type="EMBL" id="MFA1556486.1"/>
    </source>
</evidence>
<keyword evidence="2" id="KW-1185">Reference proteome</keyword>
<reference evidence="1 2" key="1">
    <citation type="submission" date="2023-11" db="EMBL/GenBank/DDBJ databases">
        <title>Actinomadura monticuli sp. nov., isolated from volcanic ash.</title>
        <authorList>
            <person name="Lee S.D."/>
            <person name="Yang H."/>
            <person name="Kim I.S."/>
        </authorList>
    </citation>
    <scope>NUCLEOTIDE SEQUENCE [LARGE SCALE GENOMIC DNA]</scope>
    <source>
        <strain evidence="1 2">DSM 45346</strain>
    </source>
</reference>
<protein>
    <submittedName>
        <fullName evidence="1">Uncharacterized protein</fullName>
    </submittedName>
</protein>
<dbReference type="RefSeq" id="WP_371943204.1">
    <property type="nucleotide sequence ID" value="NZ_JAXCEH010000015.1"/>
</dbReference>
<comment type="caution">
    <text evidence="1">The sequence shown here is derived from an EMBL/GenBank/DDBJ whole genome shotgun (WGS) entry which is preliminary data.</text>
</comment>